<evidence type="ECO:0000313" key="10">
    <source>
        <dbReference type="Proteomes" id="UP000709466"/>
    </source>
</evidence>
<evidence type="ECO:0000256" key="6">
    <source>
        <dbReference type="ARBA" id="ARBA00022989"/>
    </source>
</evidence>
<evidence type="ECO:0000256" key="8">
    <source>
        <dbReference type="RuleBase" id="RU363041"/>
    </source>
</evidence>
<dbReference type="Pfam" id="PF01925">
    <property type="entry name" value="TauE"/>
    <property type="match status" value="1"/>
</dbReference>
<comment type="subcellular location">
    <subcellularLocation>
        <location evidence="1 8">Cell membrane</location>
        <topology evidence="1 8">Multi-pass membrane protein</topology>
    </subcellularLocation>
</comment>
<dbReference type="PANTHER" id="PTHR30269:SF0">
    <property type="entry name" value="MEMBRANE TRANSPORTER PROTEIN YFCA-RELATED"/>
    <property type="match status" value="1"/>
</dbReference>
<keyword evidence="6 8" id="KW-1133">Transmembrane helix</keyword>
<dbReference type="Proteomes" id="UP000709466">
    <property type="component" value="Unassembled WGS sequence"/>
</dbReference>
<evidence type="ECO:0000256" key="2">
    <source>
        <dbReference type="ARBA" id="ARBA00009142"/>
    </source>
</evidence>
<dbReference type="PANTHER" id="PTHR30269">
    <property type="entry name" value="TRANSMEMBRANE PROTEIN YFCA"/>
    <property type="match status" value="1"/>
</dbReference>
<proteinExistence type="inferred from homology"/>
<comment type="similarity">
    <text evidence="2 8">Belongs to the 4-toluene sulfonate uptake permease (TSUP) (TC 2.A.102) family.</text>
</comment>
<evidence type="ECO:0000256" key="3">
    <source>
        <dbReference type="ARBA" id="ARBA00022448"/>
    </source>
</evidence>
<evidence type="ECO:0000313" key="9">
    <source>
        <dbReference type="EMBL" id="NIY73248.1"/>
    </source>
</evidence>
<protein>
    <recommendedName>
        <fullName evidence="8">Probable membrane transporter protein</fullName>
    </recommendedName>
</protein>
<keyword evidence="3" id="KW-0813">Transport</keyword>
<feature type="transmembrane region" description="Helical" evidence="8">
    <location>
        <begin position="182"/>
        <end position="197"/>
    </location>
</feature>
<feature type="transmembrane region" description="Helical" evidence="8">
    <location>
        <begin position="79"/>
        <end position="97"/>
    </location>
</feature>
<reference evidence="9 10" key="1">
    <citation type="submission" date="2020-03" db="EMBL/GenBank/DDBJ databases">
        <title>Bacterial isolates of synthetic phycosphere.</title>
        <authorList>
            <person name="Fu H."/>
            <person name="Moran M.A."/>
        </authorList>
    </citation>
    <scope>NUCLEOTIDE SEQUENCE [LARGE SCALE GENOMIC DNA]</scope>
    <source>
        <strain evidence="9 10">HF1</strain>
    </source>
</reference>
<dbReference type="InterPro" id="IPR002781">
    <property type="entry name" value="TM_pro_TauE-like"/>
</dbReference>
<accession>A0ABX0VZM0</accession>
<comment type="caution">
    <text evidence="9">The sequence shown here is derived from an EMBL/GenBank/DDBJ whole genome shotgun (WGS) entry which is preliminary data.</text>
</comment>
<sequence>MPIEIAGDVLALLMLAAFAAGFVDSIAGGGGLITVPALMIAGINPVAALATNKVQGLFGAGMAAFNYARAGHVNLRRQLPAALVSGAAAGVGAWLASSLPVDVIRLGLPVLLIAVAAFFAFRPGLDDIDREQRISPTVFMFTLVPFVGFYDGLLGPGTGAFFMLGFVALGGYGILKATAHTKLLNFASNVGAVLVFATTAKPLWITGLCMGAAQMAGAYVGSRLAMSIGSRVIKPVLVIASTGMALKLIADAMGL</sequence>
<name>A0ABX0VZM0_9RHOB</name>
<keyword evidence="4 8" id="KW-1003">Cell membrane</keyword>
<evidence type="ECO:0000256" key="7">
    <source>
        <dbReference type="ARBA" id="ARBA00023136"/>
    </source>
</evidence>
<organism evidence="9 10">
    <name type="scientific">Marivivens donghaensis</name>
    <dbReference type="NCBI Taxonomy" id="1699413"/>
    <lineage>
        <taxon>Bacteria</taxon>
        <taxon>Pseudomonadati</taxon>
        <taxon>Pseudomonadota</taxon>
        <taxon>Alphaproteobacteria</taxon>
        <taxon>Rhodobacterales</taxon>
        <taxon>Paracoccaceae</taxon>
        <taxon>Marivivens group</taxon>
        <taxon>Marivivens</taxon>
    </lineage>
</organism>
<feature type="transmembrane region" description="Helical" evidence="8">
    <location>
        <begin position="12"/>
        <end position="40"/>
    </location>
</feature>
<gene>
    <name evidence="9" type="ORF">HCZ30_12510</name>
</gene>
<keyword evidence="5 8" id="KW-0812">Transmembrane</keyword>
<feature type="transmembrane region" description="Helical" evidence="8">
    <location>
        <begin position="156"/>
        <end position="175"/>
    </location>
</feature>
<evidence type="ECO:0000256" key="4">
    <source>
        <dbReference type="ARBA" id="ARBA00022475"/>
    </source>
</evidence>
<evidence type="ECO:0000256" key="1">
    <source>
        <dbReference type="ARBA" id="ARBA00004651"/>
    </source>
</evidence>
<keyword evidence="10" id="KW-1185">Reference proteome</keyword>
<dbReference type="InterPro" id="IPR052017">
    <property type="entry name" value="TSUP"/>
</dbReference>
<evidence type="ECO:0000256" key="5">
    <source>
        <dbReference type="ARBA" id="ARBA00022692"/>
    </source>
</evidence>
<feature type="transmembrane region" description="Helical" evidence="8">
    <location>
        <begin position="103"/>
        <end position="121"/>
    </location>
</feature>
<keyword evidence="7 8" id="KW-0472">Membrane</keyword>
<dbReference type="EMBL" id="JAATOP010000008">
    <property type="protein sequence ID" value="NIY73248.1"/>
    <property type="molecule type" value="Genomic_DNA"/>
</dbReference>
<feature type="transmembrane region" description="Helical" evidence="8">
    <location>
        <begin position="46"/>
        <end position="67"/>
    </location>
</feature>